<proteinExistence type="inferred from homology"/>
<comment type="caution">
    <text evidence="8">Lacks conserved residue(s) required for the propagation of feature annotation.</text>
</comment>
<evidence type="ECO:0000256" key="5">
    <source>
        <dbReference type="ARBA" id="ARBA00022692"/>
    </source>
</evidence>
<dbReference type="InterPro" id="IPR047817">
    <property type="entry name" value="ABC2_TM_bact-type"/>
</dbReference>
<keyword evidence="3 8" id="KW-0813">Transport</keyword>
<feature type="transmembrane region" description="Helical" evidence="8">
    <location>
        <begin position="291"/>
        <end position="309"/>
    </location>
</feature>
<sequence length="375" mass="41047">MTMSFASLLRILTLIRKELLVILKDPRSRASLVVPPILQCLIFGYAATYDLNTVPYALVDQDRTTTSRNLVAKLEGSGIFERVATLTQTGQAVRLLDTKRAVLIIVVDRDFERQLEAGSPGTVQVIADGRNSNTSGIAQGYANTIVGDFTADWLAQKGSSGNAVQVTTRAWYNPQLETRWSMVPSLIGTITMLMTMMLTAMSVAREREEGTFDQLLVAPFTPTEIMIGKAVPSMIVGITQASTILLVSLFWFRIPFAGSFLTLYLGLSLFLAAAIGFGLFLSSIAANMQQAMILCFVFLMPFMLLSGLMSPTDNMPEILQYATMINPLKYAISITRGVYLEGAGIEALFPDMLALLAIAAATMPVAAWMFRHRLN</sequence>
<keyword evidence="5 8" id="KW-0812">Transmembrane</keyword>
<dbReference type="PROSITE" id="PS51012">
    <property type="entry name" value="ABC_TM2"/>
    <property type="match status" value="1"/>
</dbReference>
<dbReference type="InterPro" id="IPR051449">
    <property type="entry name" value="ABC-2_transporter_component"/>
</dbReference>
<comment type="subcellular location">
    <subcellularLocation>
        <location evidence="8">Cell inner membrane</location>
        <topology evidence="8">Multi-pass membrane protein</topology>
    </subcellularLocation>
    <subcellularLocation>
        <location evidence="1">Cell membrane</location>
        <topology evidence="1">Multi-pass membrane protein</topology>
    </subcellularLocation>
</comment>
<evidence type="ECO:0000256" key="2">
    <source>
        <dbReference type="ARBA" id="ARBA00007783"/>
    </source>
</evidence>
<feature type="domain" description="ABC transmembrane type-2" evidence="9">
    <location>
        <begin position="135"/>
        <end position="373"/>
    </location>
</feature>
<reference evidence="10" key="1">
    <citation type="submission" date="2024-06" db="EMBL/GenBank/DDBJ databases">
        <authorList>
            <person name="Li T."/>
            <person name="Gao R."/>
        </authorList>
    </citation>
    <scope>NUCLEOTIDE SEQUENCE</scope>
    <source>
        <strain evidence="10">ZPR4</strain>
    </source>
</reference>
<keyword evidence="6 8" id="KW-1133">Transmembrane helix</keyword>
<evidence type="ECO:0000313" key="10">
    <source>
        <dbReference type="EMBL" id="XBU03228.1"/>
    </source>
</evidence>
<feature type="transmembrane region" description="Helical" evidence="8">
    <location>
        <begin position="352"/>
        <end position="370"/>
    </location>
</feature>
<dbReference type="AlphaFoldDB" id="A0AAU7SLK2"/>
<name>A0AAU7SLK2_9HYPH</name>
<dbReference type="Gene3D" id="3.40.1710.10">
    <property type="entry name" value="abc type-2 transporter like domain"/>
    <property type="match status" value="1"/>
</dbReference>
<dbReference type="GO" id="GO:0140359">
    <property type="term" value="F:ABC-type transporter activity"/>
    <property type="evidence" value="ECO:0007669"/>
    <property type="project" value="InterPro"/>
</dbReference>
<feature type="transmembrane region" description="Helical" evidence="8">
    <location>
        <begin position="234"/>
        <end position="254"/>
    </location>
</feature>
<evidence type="ECO:0000256" key="1">
    <source>
        <dbReference type="ARBA" id="ARBA00004651"/>
    </source>
</evidence>
<dbReference type="Pfam" id="PF12698">
    <property type="entry name" value="ABC2_membrane_3"/>
    <property type="match status" value="1"/>
</dbReference>
<evidence type="ECO:0000256" key="8">
    <source>
        <dbReference type="RuleBase" id="RU361157"/>
    </source>
</evidence>
<dbReference type="PANTHER" id="PTHR30294">
    <property type="entry name" value="MEMBRANE COMPONENT OF ABC TRANSPORTER YHHJ-RELATED"/>
    <property type="match status" value="1"/>
</dbReference>
<evidence type="ECO:0000256" key="3">
    <source>
        <dbReference type="ARBA" id="ARBA00022448"/>
    </source>
</evidence>
<evidence type="ECO:0000256" key="6">
    <source>
        <dbReference type="ARBA" id="ARBA00022989"/>
    </source>
</evidence>
<dbReference type="PRINTS" id="PR00164">
    <property type="entry name" value="ABC2TRNSPORT"/>
</dbReference>
<feature type="transmembrane region" description="Helical" evidence="8">
    <location>
        <begin position="182"/>
        <end position="204"/>
    </location>
</feature>
<protein>
    <recommendedName>
        <fullName evidence="8">Transport permease protein</fullName>
    </recommendedName>
</protein>
<dbReference type="RefSeq" id="WP_350019300.1">
    <property type="nucleotide sequence ID" value="NZ_CP157968.1"/>
</dbReference>
<comment type="similarity">
    <text evidence="2 8">Belongs to the ABC-2 integral membrane protein family.</text>
</comment>
<dbReference type="PANTHER" id="PTHR30294:SF44">
    <property type="entry name" value="MULTIDRUG ABC TRANSPORTER PERMEASE YBHR-RELATED"/>
    <property type="match status" value="1"/>
</dbReference>
<evidence type="ECO:0000259" key="9">
    <source>
        <dbReference type="PROSITE" id="PS51012"/>
    </source>
</evidence>
<feature type="transmembrane region" description="Helical" evidence="8">
    <location>
        <begin position="260"/>
        <end position="284"/>
    </location>
</feature>
<accession>A0AAU7SLK2</accession>
<dbReference type="GO" id="GO:0043190">
    <property type="term" value="C:ATP-binding cassette (ABC) transporter complex"/>
    <property type="evidence" value="ECO:0007669"/>
    <property type="project" value="InterPro"/>
</dbReference>
<dbReference type="InterPro" id="IPR000412">
    <property type="entry name" value="ABC_2_transport"/>
</dbReference>
<organism evidence="10">
    <name type="scientific">Rhizobium sp. ZPR4</name>
    <dbReference type="NCBI Taxonomy" id="3158966"/>
    <lineage>
        <taxon>Bacteria</taxon>
        <taxon>Pseudomonadati</taxon>
        <taxon>Pseudomonadota</taxon>
        <taxon>Alphaproteobacteria</taxon>
        <taxon>Hyphomicrobiales</taxon>
        <taxon>Rhizobiaceae</taxon>
        <taxon>Rhizobium/Agrobacterium group</taxon>
        <taxon>Rhizobium</taxon>
    </lineage>
</organism>
<dbReference type="InterPro" id="IPR013525">
    <property type="entry name" value="ABC2_TM"/>
</dbReference>
<gene>
    <name evidence="10" type="ORF">ABOK31_21885</name>
</gene>
<evidence type="ECO:0000256" key="7">
    <source>
        <dbReference type="ARBA" id="ARBA00023136"/>
    </source>
</evidence>
<keyword evidence="7 8" id="KW-0472">Membrane</keyword>
<evidence type="ECO:0000256" key="4">
    <source>
        <dbReference type="ARBA" id="ARBA00022475"/>
    </source>
</evidence>
<dbReference type="EMBL" id="CP157968">
    <property type="protein sequence ID" value="XBU03228.1"/>
    <property type="molecule type" value="Genomic_DNA"/>
</dbReference>
<keyword evidence="4 8" id="KW-1003">Cell membrane</keyword>